<dbReference type="PANTHER" id="PTHR43798">
    <property type="entry name" value="MONOACYLGLYCEROL LIPASE"/>
    <property type="match status" value="1"/>
</dbReference>
<dbReference type="RefSeq" id="WP_307179199.1">
    <property type="nucleotide sequence ID" value="NZ_JAUSYP010000001.1"/>
</dbReference>
<dbReference type="InterPro" id="IPR050266">
    <property type="entry name" value="AB_hydrolase_sf"/>
</dbReference>
<dbReference type="SUPFAM" id="SSF53474">
    <property type="entry name" value="alpha/beta-Hydrolases"/>
    <property type="match status" value="1"/>
</dbReference>
<evidence type="ECO:0000313" key="4">
    <source>
        <dbReference type="Proteomes" id="UP001232755"/>
    </source>
</evidence>
<dbReference type="PANTHER" id="PTHR43798:SF33">
    <property type="entry name" value="HYDROLASE, PUTATIVE (AFU_ORTHOLOGUE AFUA_2G14860)-RELATED"/>
    <property type="match status" value="1"/>
</dbReference>
<dbReference type="InterPro" id="IPR029058">
    <property type="entry name" value="AB_hydrolase_fold"/>
</dbReference>
<dbReference type="InterPro" id="IPR000073">
    <property type="entry name" value="AB_hydrolase_1"/>
</dbReference>
<organism evidence="3 4">
    <name type="scientific">Streptomyces africanus</name>
    <dbReference type="NCBI Taxonomy" id="231024"/>
    <lineage>
        <taxon>Bacteria</taxon>
        <taxon>Bacillati</taxon>
        <taxon>Actinomycetota</taxon>
        <taxon>Actinomycetes</taxon>
        <taxon>Kitasatosporales</taxon>
        <taxon>Streptomycetaceae</taxon>
        <taxon>Streptomyces</taxon>
    </lineage>
</organism>
<feature type="compositionally biased region" description="Gly residues" evidence="1">
    <location>
        <begin position="264"/>
        <end position="273"/>
    </location>
</feature>
<name>A0ABU0R3Z3_9ACTN</name>
<feature type="region of interest" description="Disordered" evidence="1">
    <location>
        <begin position="253"/>
        <end position="282"/>
    </location>
</feature>
<comment type="caution">
    <text evidence="3">The sequence shown here is derived from an EMBL/GenBank/DDBJ whole genome shotgun (WGS) entry which is preliminary data.</text>
</comment>
<dbReference type="Proteomes" id="UP001232755">
    <property type="component" value="Unassembled WGS sequence"/>
</dbReference>
<keyword evidence="4" id="KW-1185">Reference proteome</keyword>
<reference evidence="3 4" key="1">
    <citation type="submission" date="2023-07" db="EMBL/GenBank/DDBJ databases">
        <title>Comparative genomics of wheat-associated soil bacteria to identify genetic determinants of phenazine resistance.</title>
        <authorList>
            <person name="Mouncey N."/>
        </authorList>
    </citation>
    <scope>NUCLEOTIDE SEQUENCE [LARGE SCALE GENOMIC DNA]</scope>
    <source>
        <strain evidence="3 4">B3I12</strain>
    </source>
</reference>
<dbReference type="Gene3D" id="3.40.50.1820">
    <property type="entry name" value="alpha/beta hydrolase"/>
    <property type="match status" value="1"/>
</dbReference>
<evidence type="ECO:0000259" key="2">
    <source>
        <dbReference type="Pfam" id="PF12697"/>
    </source>
</evidence>
<dbReference type="Pfam" id="PF12697">
    <property type="entry name" value="Abhydrolase_6"/>
    <property type="match status" value="1"/>
</dbReference>
<feature type="domain" description="AB hydrolase-1" evidence="2">
    <location>
        <begin position="23"/>
        <end position="238"/>
    </location>
</feature>
<evidence type="ECO:0000313" key="3">
    <source>
        <dbReference type="EMBL" id="MDQ0753342.1"/>
    </source>
</evidence>
<dbReference type="EMBL" id="JAUSYP010000001">
    <property type="protein sequence ID" value="MDQ0753342.1"/>
    <property type="molecule type" value="Genomic_DNA"/>
</dbReference>
<sequence length="282" mass="29952">MGDYVELPGVRTWYETDGAGDPLLLLHGGLCTNETWQAQRPDLAANFRVLLPERRGHGHTPDVDGPLSYQDMADDTVAFIEEVVGGPAHLVGWSDGGVVALLVAIARPDLVRKVVAIGANFLPGPQSGAAPEMLDQITPGAPDLTMFREAYEAVSPDGAAHWPVVVGKLAAMFRTEPTIPTEDLARITAPTLVLVGDDDLMTLEHTIALYRAIPGSQLAVVPGTSHALLMEKPREVNRIILDFLAKEPIPTMLPLRRSPAPTTGGSGGTGGGTPVDATRRRA</sequence>
<dbReference type="PRINTS" id="PR00111">
    <property type="entry name" value="ABHYDROLASE"/>
</dbReference>
<accession>A0ABU0R3Z3</accession>
<protein>
    <submittedName>
        <fullName evidence="3">Pimeloyl-ACP methyl ester carboxylesterase</fullName>
    </submittedName>
</protein>
<gene>
    <name evidence="3" type="ORF">QF034_007573</name>
</gene>
<evidence type="ECO:0000256" key="1">
    <source>
        <dbReference type="SAM" id="MobiDB-lite"/>
    </source>
</evidence>
<proteinExistence type="predicted"/>